<proteinExistence type="predicted"/>
<gene>
    <name evidence="3" type="ORF">BLA27_25090</name>
</gene>
<feature type="region of interest" description="Disordered" evidence="1">
    <location>
        <begin position="38"/>
        <end position="63"/>
    </location>
</feature>
<evidence type="ECO:0000313" key="3">
    <source>
        <dbReference type="EMBL" id="OIS90704.1"/>
    </source>
</evidence>
<feature type="chain" id="PRO_5009639406" evidence="2">
    <location>
        <begin position="21"/>
        <end position="63"/>
    </location>
</feature>
<accession>A0A1J6I6W5</accession>
<protein>
    <submittedName>
        <fullName evidence="3">Uncharacterized protein</fullName>
    </submittedName>
</protein>
<evidence type="ECO:0000313" key="4">
    <source>
        <dbReference type="Proteomes" id="UP000182985"/>
    </source>
</evidence>
<dbReference type="EMBL" id="MOEC01000042">
    <property type="protein sequence ID" value="OIS90704.1"/>
    <property type="molecule type" value="Genomic_DNA"/>
</dbReference>
<evidence type="ECO:0000256" key="2">
    <source>
        <dbReference type="SAM" id="SignalP"/>
    </source>
</evidence>
<keyword evidence="2" id="KW-0732">Signal</keyword>
<organism evidence="3 4">
    <name type="scientific">Brucella cytisi</name>
    <dbReference type="NCBI Taxonomy" id="407152"/>
    <lineage>
        <taxon>Bacteria</taxon>
        <taxon>Pseudomonadati</taxon>
        <taxon>Pseudomonadota</taxon>
        <taxon>Alphaproteobacteria</taxon>
        <taxon>Hyphomicrobiales</taxon>
        <taxon>Brucellaceae</taxon>
        <taxon>Brucella/Ochrobactrum group</taxon>
        <taxon>Brucella</taxon>
    </lineage>
</organism>
<reference evidence="3 4" key="1">
    <citation type="submission" date="2016-10" db="EMBL/GenBank/DDBJ databases">
        <title>The Draft Genome Sequence of the Potato Rhizosphere Bacteria Ochrobactrum sp. IPA7.2.</title>
        <authorList>
            <person name="Gogoleva N.E."/>
            <person name="Khlopko Y.A."/>
            <person name="Burygin G.L."/>
            <person name="Plotnikov A.O."/>
        </authorList>
    </citation>
    <scope>NUCLEOTIDE SEQUENCE [LARGE SCALE GENOMIC DNA]</scope>
    <source>
        <strain evidence="3 4">IPA7.2</strain>
    </source>
</reference>
<comment type="caution">
    <text evidence="3">The sequence shown here is derived from an EMBL/GenBank/DDBJ whole genome shotgun (WGS) entry which is preliminary data.</text>
</comment>
<evidence type="ECO:0000256" key="1">
    <source>
        <dbReference type="SAM" id="MobiDB-lite"/>
    </source>
</evidence>
<dbReference type="AlphaFoldDB" id="A0A1J6I6W5"/>
<sequence length="63" mass="6308">MKILAIAAVGVFMVSGTAFASAPALSTVKQTIKQDQASGPVVAGGSGKQNRVGLPGTGKSFRF</sequence>
<feature type="signal peptide" evidence="2">
    <location>
        <begin position="1"/>
        <end position="20"/>
    </location>
</feature>
<keyword evidence="4" id="KW-1185">Reference proteome</keyword>
<dbReference type="RefSeq" id="WP_043062906.1">
    <property type="nucleotide sequence ID" value="NZ_JBCAUP010000001.1"/>
</dbReference>
<dbReference type="Proteomes" id="UP000182985">
    <property type="component" value="Unassembled WGS sequence"/>
</dbReference>
<name>A0A1J6I6W5_9HYPH</name>
<dbReference type="OrthoDB" id="9921685at2"/>